<name>A0ABY4BXW2_9FLAO</name>
<dbReference type="CDD" id="cd03811">
    <property type="entry name" value="GT4_GT28_WabH-like"/>
    <property type="match status" value="1"/>
</dbReference>
<dbReference type="Gene3D" id="3.40.50.2000">
    <property type="entry name" value="Glycogen Phosphorylase B"/>
    <property type="match status" value="2"/>
</dbReference>
<keyword evidence="3" id="KW-1185">Reference proteome</keyword>
<sequence length="383" mass="44068">MSDSKKIKLLFRLRSMETGGVQKVMCDIMKNIPAEKFDISLLLNMSQGEMIPLIPAHVKVFTLAKGREQLSRNALLQKFQLVLRRMKLMMFDRFPQLISKKISTKPDVEIAFTNTEFEALLKSPFNNSKKIGWFHADIRDSAATEEEKKKIIRQLQQMDTAVFVSQQTRNIIKEVYGEEFPNGEVVYNPFEHQLILQKSNEFPVDFETTYPVFISLGRLIPRKGNHILIEAHKILMEKGLKHKVFVFGDGQEKENLQQLIKKYNLQDSFIIKNPVSNPYPYLKKADFYVLPSQSEAYPLVIGEALILEKPIVATNAGGVKEMMTDGENGIIVNYDPQELAKGMERLLIDNEFVKQVKTNNQHAAEKFDNEKIYGQIIKILEKK</sequence>
<evidence type="ECO:0000259" key="1">
    <source>
        <dbReference type="Pfam" id="PF00534"/>
    </source>
</evidence>
<gene>
    <name evidence="2" type="ORF">MTP09_01590</name>
</gene>
<dbReference type="Proteomes" id="UP000831460">
    <property type="component" value="Chromosome"/>
</dbReference>
<proteinExistence type="predicted"/>
<reference evidence="2 3" key="1">
    <citation type="submission" date="2022-03" db="EMBL/GenBank/DDBJ databases">
        <title>Chryseobacterium sp. isolated from particulate matters in swine house.</title>
        <authorList>
            <person name="Won M."/>
            <person name="Kim S.-J."/>
            <person name="Kwon S.-W."/>
        </authorList>
    </citation>
    <scope>NUCLEOTIDE SEQUENCE [LARGE SCALE GENOMIC DNA]</scope>
    <source>
        <strain evidence="2 3">SC2-2</strain>
    </source>
</reference>
<protein>
    <submittedName>
        <fullName evidence="2">Glycosyltransferase</fullName>
    </submittedName>
</protein>
<dbReference type="PANTHER" id="PTHR12526:SF630">
    <property type="entry name" value="GLYCOSYLTRANSFERASE"/>
    <property type="match status" value="1"/>
</dbReference>
<organism evidence="2 3">
    <name type="scientific">Chryseobacterium suipulveris</name>
    <dbReference type="NCBI Taxonomy" id="2929800"/>
    <lineage>
        <taxon>Bacteria</taxon>
        <taxon>Pseudomonadati</taxon>
        <taxon>Bacteroidota</taxon>
        <taxon>Flavobacteriia</taxon>
        <taxon>Flavobacteriales</taxon>
        <taxon>Weeksellaceae</taxon>
        <taxon>Chryseobacterium group</taxon>
        <taxon>Chryseobacterium</taxon>
    </lineage>
</organism>
<dbReference type="Pfam" id="PF00534">
    <property type="entry name" value="Glycos_transf_1"/>
    <property type="match status" value="1"/>
</dbReference>
<feature type="domain" description="Glycosyl transferase family 1" evidence="1">
    <location>
        <begin position="202"/>
        <end position="361"/>
    </location>
</feature>
<evidence type="ECO:0000313" key="2">
    <source>
        <dbReference type="EMBL" id="UOE41365.1"/>
    </source>
</evidence>
<evidence type="ECO:0000313" key="3">
    <source>
        <dbReference type="Proteomes" id="UP000831460"/>
    </source>
</evidence>
<dbReference type="EMBL" id="CP094532">
    <property type="protein sequence ID" value="UOE41365.1"/>
    <property type="molecule type" value="Genomic_DNA"/>
</dbReference>
<dbReference type="InterPro" id="IPR001296">
    <property type="entry name" value="Glyco_trans_1"/>
</dbReference>
<dbReference type="PANTHER" id="PTHR12526">
    <property type="entry name" value="GLYCOSYLTRANSFERASE"/>
    <property type="match status" value="1"/>
</dbReference>
<dbReference type="RefSeq" id="WP_243550017.1">
    <property type="nucleotide sequence ID" value="NZ_CP094532.1"/>
</dbReference>
<accession>A0ABY4BXW2</accession>
<dbReference type="SUPFAM" id="SSF53756">
    <property type="entry name" value="UDP-Glycosyltransferase/glycogen phosphorylase"/>
    <property type="match status" value="1"/>
</dbReference>